<dbReference type="Gene3D" id="3.30.560.10">
    <property type="entry name" value="Glucose Oxidase, domain 3"/>
    <property type="match status" value="1"/>
</dbReference>
<evidence type="ECO:0000256" key="3">
    <source>
        <dbReference type="RuleBase" id="RU003968"/>
    </source>
</evidence>
<accession>J4UKB4</accession>
<dbReference type="PANTHER" id="PTHR11552:SF218">
    <property type="entry name" value="GLUCOSE-METHANOL-CHOLINE OXIDOREDUCTASE N-TERMINAL DOMAIN-CONTAINING PROTEIN"/>
    <property type="match status" value="1"/>
</dbReference>
<dbReference type="InterPro" id="IPR012132">
    <property type="entry name" value="GMC_OxRdtase"/>
</dbReference>
<dbReference type="GO" id="GO:0016614">
    <property type="term" value="F:oxidoreductase activity, acting on CH-OH group of donors"/>
    <property type="evidence" value="ECO:0007669"/>
    <property type="project" value="InterPro"/>
</dbReference>
<organism evidence="8 9">
    <name type="scientific">Trichosporon asahii var. asahii (strain ATCC 90039 / CBS 2479 / JCM 2466 / KCTC 7840 / NBRC 103889/ NCYC 2677 / UAMH 7654)</name>
    <name type="common">Yeast</name>
    <dbReference type="NCBI Taxonomy" id="1186058"/>
    <lineage>
        <taxon>Eukaryota</taxon>
        <taxon>Fungi</taxon>
        <taxon>Dikarya</taxon>
        <taxon>Basidiomycota</taxon>
        <taxon>Agaricomycotina</taxon>
        <taxon>Tremellomycetes</taxon>
        <taxon>Trichosporonales</taxon>
        <taxon>Trichosporonaceae</taxon>
        <taxon>Trichosporon</taxon>
    </lineage>
</organism>
<dbReference type="InterPro" id="IPR036188">
    <property type="entry name" value="FAD/NAD-bd_sf"/>
</dbReference>
<proteinExistence type="inferred from homology"/>
<dbReference type="AlphaFoldDB" id="J4UKB4"/>
<evidence type="ECO:0000256" key="1">
    <source>
        <dbReference type="ARBA" id="ARBA00001974"/>
    </source>
</evidence>
<keyword evidence="3" id="KW-0285">Flavoprotein</keyword>
<feature type="compositionally biased region" description="Low complexity" evidence="4">
    <location>
        <begin position="652"/>
        <end position="663"/>
    </location>
</feature>
<dbReference type="RefSeq" id="XP_014183429.1">
    <property type="nucleotide sequence ID" value="XM_014327954.1"/>
</dbReference>
<dbReference type="SUPFAM" id="SSF51905">
    <property type="entry name" value="FAD/NAD(P)-binding domain"/>
    <property type="match status" value="1"/>
</dbReference>
<dbReference type="InterPro" id="IPR000172">
    <property type="entry name" value="GMC_OxRdtase_N"/>
</dbReference>
<name>J4UKB4_TRIAS</name>
<comment type="cofactor">
    <cofactor evidence="1">
        <name>FAD</name>
        <dbReference type="ChEBI" id="CHEBI:57692"/>
    </cofactor>
</comment>
<dbReference type="VEuPathDB" id="FungiDB:A1Q1_04521"/>
<protein>
    <recommendedName>
        <fullName evidence="7">Glucose-methanol-choline oxidoreductase N-terminal domain-containing protein</fullName>
    </recommendedName>
</protein>
<evidence type="ECO:0000256" key="2">
    <source>
        <dbReference type="ARBA" id="ARBA00010790"/>
    </source>
</evidence>
<dbReference type="Gene3D" id="3.50.50.60">
    <property type="entry name" value="FAD/NAD(P)-binding domain"/>
    <property type="match status" value="1"/>
</dbReference>
<dbReference type="HOGENOM" id="CLU_002865_6_0_1"/>
<dbReference type="PANTHER" id="PTHR11552">
    <property type="entry name" value="GLUCOSE-METHANOL-CHOLINE GMC OXIDOREDUCTASE"/>
    <property type="match status" value="1"/>
</dbReference>
<dbReference type="OrthoDB" id="269227at2759"/>
<keyword evidence="3" id="KW-0274">FAD</keyword>
<evidence type="ECO:0000313" key="8">
    <source>
        <dbReference type="EMBL" id="EJT52310.1"/>
    </source>
</evidence>
<dbReference type="InterPro" id="IPR007867">
    <property type="entry name" value="GMC_OxRtase_C"/>
</dbReference>
<dbReference type="Pfam" id="PF05199">
    <property type="entry name" value="GMC_oxred_C"/>
    <property type="match status" value="1"/>
</dbReference>
<feature type="signal peptide" evidence="6">
    <location>
        <begin position="1"/>
        <end position="21"/>
    </location>
</feature>
<feature type="transmembrane region" description="Helical" evidence="5">
    <location>
        <begin position="708"/>
        <end position="732"/>
    </location>
</feature>
<feature type="chain" id="PRO_5003782008" description="Glucose-methanol-choline oxidoreductase N-terminal domain-containing protein" evidence="6">
    <location>
        <begin position="22"/>
        <end position="828"/>
    </location>
</feature>
<feature type="region of interest" description="Disordered" evidence="4">
    <location>
        <begin position="648"/>
        <end position="676"/>
    </location>
</feature>
<comment type="similarity">
    <text evidence="2 3">Belongs to the GMC oxidoreductase family.</text>
</comment>
<dbReference type="Proteomes" id="UP000002748">
    <property type="component" value="Unassembled WGS sequence"/>
</dbReference>
<evidence type="ECO:0000259" key="7">
    <source>
        <dbReference type="PROSITE" id="PS00623"/>
    </source>
</evidence>
<sequence>MRAFALSAAAATALLAPAAQAMAAYEPEFQQLVSRATTQDAMAAADKAFDFIVVGGGLAGLTVASRLTEWNNVTVLVLEAGGTGDESQNIQDRVDMPGKSYINSLTGTEYDWKYKTVQQPKSGNQQKSWPRGKILGGSGAVNGLFWCRGDKDEYDAWASLNPGTNETWDWNEVNKYIMKAENFMEPPTDMVNQMSLKYDAGAHGSGGPISVGYSQYIYPVTSNWIPSWTELGFDAKDLAGGSTRGVMLTPSTLNRDTQSRCDSKVGYLDPHEDRGNLVVLTGQQVTKIVFNGTNDAQGNPIASGVTFSAGPGQEVFSAQAKKEVILSGGTVGSAQILQLSGVGPANVLQGAGVPVVKDLPVGYNLQDHVSNTMYFNTQPIDTWYELANNKGLQDEEAQKWKNSAQGLWTYVNEAVGYISGADLYGTGSAAASNVDVDAMLTTLDGDIGLPASVKNGIRAQLELQKQWLSSTVGQFEIILHLWGQTANNIGIQVALQHPFSRGTLFITSDSAWDSPSINPNYFGIDKDAEMGARAQEWVRKLVATPTWKKIITAEVGRDGSKGPTDDQGWFAYNGKTEYHPLGSCSMLPEDQGGVVDTNLKVHGISNVRVIDASIMPIHVSAHLMASTYGIAEKGADIIKAKYVYVPPPPSPSTSASSGASSTGLSQETQAGPATTAEIEDATDSAIKSAAADGNAKASSGQMTMGTKIGIGVGVGCGVLALLAAILFVVGAARKTRGGQRARRGGTPDLRRTGARGTPAQPTASRRDTRWRRRGAVPSLLQARRSAPWQPRTCTTPLRARPLATVTAMMRTAWAITRAGAPSHHTATL</sequence>
<evidence type="ECO:0000313" key="9">
    <source>
        <dbReference type="Proteomes" id="UP000002748"/>
    </source>
</evidence>
<evidence type="ECO:0000256" key="4">
    <source>
        <dbReference type="SAM" id="MobiDB-lite"/>
    </source>
</evidence>
<gene>
    <name evidence="8" type="ORF">A1Q1_04521</name>
</gene>
<dbReference type="EMBL" id="ALBS01000027">
    <property type="protein sequence ID" value="EJT52310.1"/>
    <property type="molecule type" value="Genomic_DNA"/>
</dbReference>
<evidence type="ECO:0000256" key="6">
    <source>
        <dbReference type="SAM" id="SignalP"/>
    </source>
</evidence>
<comment type="caution">
    <text evidence="8">The sequence shown here is derived from an EMBL/GenBank/DDBJ whole genome shotgun (WGS) entry which is preliminary data.</text>
</comment>
<feature type="region of interest" description="Disordered" evidence="4">
    <location>
        <begin position="735"/>
        <end position="774"/>
    </location>
</feature>
<keyword evidence="5" id="KW-1133">Transmembrane helix</keyword>
<keyword evidence="6" id="KW-0732">Signal</keyword>
<feature type="domain" description="Glucose-methanol-choline oxidoreductase N-terminal" evidence="7">
    <location>
        <begin position="132"/>
        <end position="155"/>
    </location>
</feature>
<evidence type="ECO:0000256" key="5">
    <source>
        <dbReference type="SAM" id="Phobius"/>
    </source>
</evidence>
<dbReference type="GeneID" id="25988034"/>
<dbReference type="KEGG" id="tasa:A1Q1_04521"/>
<dbReference type="SUPFAM" id="SSF54373">
    <property type="entry name" value="FAD-linked reductases, C-terminal domain"/>
    <property type="match status" value="1"/>
</dbReference>
<dbReference type="PROSITE" id="PS00623">
    <property type="entry name" value="GMC_OXRED_1"/>
    <property type="match status" value="1"/>
</dbReference>
<dbReference type="GO" id="GO:0050660">
    <property type="term" value="F:flavin adenine dinucleotide binding"/>
    <property type="evidence" value="ECO:0007669"/>
    <property type="project" value="InterPro"/>
</dbReference>
<keyword evidence="5" id="KW-0472">Membrane</keyword>
<keyword evidence="5" id="KW-0812">Transmembrane</keyword>
<dbReference type="Pfam" id="PF00732">
    <property type="entry name" value="GMC_oxred_N"/>
    <property type="match status" value="1"/>
</dbReference>
<reference evidence="8 9" key="1">
    <citation type="journal article" date="2012" name="Eukaryot. Cell">
        <title>Draft genome sequence of CBS 2479, the standard type strain of Trichosporon asahii.</title>
        <authorList>
            <person name="Yang R.Y."/>
            <person name="Li H.T."/>
            <person name="Zhu H."/>
            <person name="Zhou G.P."/>
            <person name="Wang M."/>
            <person name="Wang L."/>
        </authorList>
    </citation>
    <scope>NUCLEOTIDE SEQUENCE [LARGE SCALE GENOMIC DNA]</scope>
    <source>
        <strain evidence="9">ATCC 90039 / CBS 2479 / JCM 2466 / KCTC 7840 / NCYC 2677 / UAMH 7654</strain>
    </source>
</reference>